<keyword evidence="1" id="KW-0560">Oxidoreductase</keyword>
<feature type="domain" description="Aldehyde dehydrogenase" evidence="3">
    <location>
        <begin position="37"/>
        <end position="422"/>
    </location>
</feature>
<keyword evidence="2" id="KW-0520">NAD</keyword>
<proteinExistence type="predicted"/>
<organism evidence="4 5">
    <name type="scientific">Telmatospirillum siberiense</name>
    <dbReference type="NCBI Taxonomy" id="382514"/>
    <lineage>
        <taxon>Bacteria</taxon>
        <taxon>Pseudomonadati</taxon>
        <taxon>Pseudomonadota</taxon>
        <taxon>Alphaproteobacteria</taxon>
        <taxon>Rhodospirillales</taxon>
        <taxon>Rhodospirillaceae</taxon>
        <taxon>Telmatospirillum</taxon>
    </lineage>
</organism>
<protein>
    <submittedName>
        <fullName evidence="4">Aldehyde dehydrogenase EutE</fullName>
    </submittedName>
</protein>
<evidence type="ECO:0000313" key="4">
    <source>
        <dbReference type="EMBL" id="PKU24129.1"/>
    </source>
</evidence>
<evidence type="ECO:0000256" key="1">
    <source>
        <dbReference type="ARBA" id="ARBA00023002"/>
    </source>
</evidence>
<gene>
    <name evidence="4" type="ORF">CWS72_13375</name>
</gene>
<dbReference type="InterPro" id="IPR012408">
    <property type="entry name" value="Acetald_propionald_DH-rel"/>
</dbReference>
<accession>A0A2N3PUP2</accession>
<dbReference type="EMBL" id="PIUM01000014">
    <property type="protein sequence ID" value="PKU24129.1"/>
    <property type="molecule type" value="Genomic_DNA"/>
</dbReference>
<dbReference type="Gene3D" id="3.40.309.10">
    <property type="entry name" value="Aldehyde Dehydrogenase, Chain A, domain 2"/>
    <property type="match status" value="1"/>
</dbReference>
<dbReference type="NCBIfam" id="NF011927">
    <property type="entry name" value="PRK15398.1"/>
    <property type="match status" value="1"/>
</dbReference>
<dbReference type="AlphaFoldDB" id="A0A2N3PUP2"/>
<dbReference type="OrthoDB" id="9815791at2"/>
<dbReference type="InterPro" id="IPR016161">
    <property type="entry name" value="Ald_DH/histidinol_DH"/>
</dbReference>
<dbReference type="InterPro" id="IPR016163">
    <property type="entry name" value="Ald_DH_C"/>
</dbReference>
<dbReference type="InterPro" id="IPR015590">
    <property type="entry name" value="Aldehyde_DH_dom"/>
</dbReference>
<dbReference type="Gene3D" id="3.40.605.10">
    <property type="entry name" value="Aldehyde Dehydrogenase, Chain A, domain 1"/>
    <property type="match status" value="1"/>
</dbReference>
<keyword evidence="5" id="KW-1185">Reference proteome</keyword>
<evidence type="ECO:0000259" key="3">
    <source>
        <dbReference type="Pfam" id="PF00171"/>
    </source>
</evidence>
<dbReference type="PANTHER" id="PTHR11699">
    <property type="entry name" value="ALDEHYDE DEHYDROGENASE-RELATED"/>
    <property type="match status" value="1"/>
</dbReference>
<sequence length="465" mass="49755">MNADGQQIATLVRKVLDQLVAEGPLSPVAGCDGIFATIDDAVEAAVAAQRKLLPMTLLKRKEIIANIRGHVLENNERIARLAVEETHLGRVEDKIRENILCAEKTPGVEDIQPVAISGDHGLMLLEYAPVGIIGALTPITNPTGTIINNAISMISAGNSVVFNCHPSARETSRQVVRLIHRAIVAAGGPAGLVGMVEEPTLDTARDLVAHPKINLLVATGGRAVVDVVLRSGKKAIGAGAGNPPCLVDETANIRRAAECIVNGASINNNIFCICEKEVIVVREVENALVKFIQETGRAYLLSDEESARVTKLVVNDGAINAKYIGKDVQIILRDVGINVDEACRLAIFRAPPDHPLVWKEQMMPVLPIVCVEGVQEGIELAVKVEKGNRHTAIMHSTNVENMTAFARAIQTTIFVKNAPCYAGIGLGGEGHTSFTIAGPTGEGLTSARTFTRQRRCVLSESFRII</sequence>
<dbReference type="GO" id="GO:0008774">
    <property type="term" value="F:acetaldehyde dehydrogenase (acetylating) activity"/>
    <property type="evidence" value="ECO:0007669"/>
    <property type="project" value="InterPro"/>
</dbReference>
<dbReference type="Proteomes" id="UP000233293">
    <property type="component" value="Unassembled WGS sequence"/>
</dbReference>
<dbReference type="SUPFAM" id="SSF53720">
    <property type="entry name" value="ALDH-like"/>
    <property type="match status" value="1"/>
</dbReference>
<evidence type="ECO:0000256" key="2">
    <source>
        <dbReference type="ARBA" id="ARBA00023027"/>
    </source>
</evidence>
<dbReference type="Pfam" id="PF00171">
    <property type="entry name" value="Aldedh"/>
    <property type="match status" value="1"/>
</dbReference>
<comment type="caution">
    <text evidence="4">The sequence shown here is derived from an EMBL/GenBank/DDBJ whole genome shotgun (WGS) entry which is preliminary data.</text>
</comment>
<dbReference type="InterPro" id="IPR016162">
    <property type="entry name" value="Ald_DH_N"/>
</dbReference>
<name>A0A2N3PUP2_9PROT</name>
<reference evidence="5" key="1">
    <citation type="submission" date="2017-12" db="EMBL/GenBank/DDBJ databases">
        <title>Draft genome sequence of Telmatospirillum siberiense 26-4b1T, an acidotolerant peatland alphaproteobacterium potentially involved in sulfur cycling.</title>
        <authorList>
            <person name="Hausmann B."/>
            <person name="Pjevac P."/>
            <person name="Schreck K."/>
            <person name="Herbold C.W."/>
            <person name="Daims H."/>
            <person name="Wagner M."/>
            <person name="Pester M."/>
            <person name="Loy A."/>
        </authorList>
    </citation>
    <scope>NUCLEOTIDE SEQUENCE [LARGE SCALE GENOMIC DNA]</scope>
    <source>
        <strain evidence="5">26-4b1</strain>
    </source>
</reference>
<evidence type="ECO:0000313" key="5">
    <source>
        <dbReference type="Proteomes" id="UP000233293"/>
    </source>
</evidence>
<dbReference type="PIRSF" id="PIRSF036410">
    <property type="entry name" value="EutE_PduP"/>
    <property type="match status" value="1"/>
</dbReference>